<feature type="domain" description="YchJ-like middle NTF2-like" evidence="1">
    <location>
        <begin position="30"/>
        <end position="129"/>
    </location>
</feature>
<dbReference type="Pfam" id="PF17775">
    <property type="entry name" value="YchJ_M-like"/>
    <property type="match status" value="1"/>
</dbReference>
<evidence type="ECO:0000259" key="1">
    <source>
        <dbReference type="Pfam" id="PF17775"/>
    </source>
</evidence>
<gene>
    <name evidence="2" type="ORF">EPV75_07350</name>
</gene>
<proteinExistence type="predicted"/>
<dbReference type="SUPFAM" id="SSF54427">
    <property type="entry name" value="NTF2-like"/>
    <property type="match status" value="1"/>
</dbReference>
<dbReference type="InterPro" id="IPR004027">
    <property type="entry name" value="SEC_C_motif"/>
</dbReference>
<dbReference type="AlphaFoldDB" id="A0A410H3L0"/>
<keyword evidence="3" id="KW-1185">Reference proteome</keyword>
<dbReference type="EMBL" id="CP035033">
    <property type="protein sequence ID" value="QAB15491.1"/>
    <property type="molecule type" value="Genomic_DNA"/>
</dbReference>
<dbReference type="RefSeq" id="WP_128384956.1">
    <property type="nucleotide sequence ID" value="NZ_CP035033.1"/>
</dbReference>
<evidence type="ECO:0000313" key="2">
    <source>
        <dbReference type="EMBL" id="QAB15491.1"/>
    </source>
</evidence>
<reference evidence="2 3" key="1">
    <citation type="journal article" date="2018" name="Environ. Microbiol.">
        <title>Genomes of ubiquitous marine and hypersaline Hydrogenovibrio, Thiomicrorhabdus and Thiomicrospira spp. encode a diversity of mechanisms to sustain chemolithoautotrophy in heterogeneous environments.</title>
        <authorList>
            <person name="Scott K.M."/>
            <person name="Williams J."/>
            <person name="Porter C.M.B."/>
            <person name="Russel S."/>
            <person name="Harmer T.L."/>
            <person name="Paul J.H."/>
            <person name="Antonen K.M."/>
            <person name="Bridges M.K."/>
            <person name="Camper G.J."/>
            <person name="Campla C.K."/>
            <person name="Casella L.G."/>
            <person name="Chase E."/>
            <person name="Conrad J.W."/>
            <person name="Cruz M.C."/>
            <person name="Dunlap D.S."/>
            <person name="Duran L."/>
            <person name="Fahsbender E.M."/>
            <person name="Goldsmith D.B."/>
            <person name="Keeley R.F."/>
            <person name="Kondoff M.R."/>
            <person name="Kussy B.I."/>
            <person name="Lane M.K."/>
            <person name="Lawler S."/>
            <person name="Leigh B.A."/>
            <person name="Lewis C."/>
            <person name="Lostal L.M."/>
            <person name="Marking D."/>
            <person name="Mancera P.A."/>
            <person name="McClenthan E.C."/>
            <person name="McIntyre E.A."/>
            <person name="Mine J.A."/>
            <person name="Modi S."/>
            <person name="Moore B.D."/>
            <person name="Morgan W.A."/>
            <person name="Nelson K.M."/>
            <person name="Nguyen K.N."/>
            <person name="Ogburn N."/>
            <person name="Parrino D.G."/>
            <person name="Pedapudi A.D."/>
            <person name="Pelham R.P."/>
            <person name="Preece A.M."/>
            <person name="Rampersad E.A."/>
            <person name="Richardson J.C."/>
            <person name="Rodgers C.M."/>
            <person name="Schaffer B.L."/>
            <person name="Sheridan N.E."/>
            <person name="Solone M.R."/>
            <person name="Staley Z.R."/>
            <person name="Tabuchi M."/>
            <person name="Waide R.J."/>
            <person name="Wanjugi P.W."/>
            <person name="Young S."/>
            <person name="Clum A."/>
            <person name="Daum C."/>
            <person name="Huntemann M."/>
            <person name="Ivanova N."/>
            <person name="Kyrpides N."/>
            <person name="Mikhailova N."/>
            <person name="Palaniappan K."/>
            <person name="Pillay M."/>
            <person name="Reddy T.B.K."/>
            <person name="Shapiro N."/>
            <person name="Stamatis D."/>
            <person name="Varghese N."/>
            <person name="Woyke T."/>
            <person name="Boden R."/>
            <person name="Freyermuth S.K."/>
            <person name="Kerfeld C.A."/>
        </authorList>
    </citation>
    <scope>NUCLEOTIDE SEQUENCE [LARGE SCALE GENOMIC DNA]</scope>
    <source>
        <strain evidence="2 3">JR-2</strain>
    </source>
</reference>
<evidence type="ECO:0000313" key="3">
    <source>
        <dbReference type="Proteomes" id="UP000285478"/>
    </source>
</evidence>
<dbReference type="InterPro" id="IPR048469">
    <property type="entry name" value="YchJ-like_M"/>
</dbReference>
<dbReference type="KEGG" id="htr:EPV75_07350"/>
<dbReference type="Pfam" id="PF02810">
    <property type="entry name" value="SEC-C"/>
    <property type="match status" value="1"/>
</dbReference>
<dbReference type="Gene3D" id="3.10.450.50">
    <property type="match status" value="1"/>
</dbReference>
<dbReference type="Proteomes" id="UP000285478">
    <property type="component" value="Chromosome"/>
</dbReference>
<organism evidence="2 3">
    <name type="scientific">Hydrogenovibrio thermophilus</name>
    <dbReference type="NCBI Taxonomy" id="265883"/>
    <lineage>
        <taxon>Bacteria</taxon>
        <taxon>Pseudomonadati</taxon>
        <taxon>Pseudomonadota</taxon>
        <taxon>Gammaproteobacteria</taxon>
        <taxon>Thiotrichales</taxon>
        <taxon>Piscirickettsiaceae</taxon>
        <taxon>Hydrogenovibrio</taxon>
    </lineage>
</organism>
<dbReference type="InterPro" id="IPR032710">
    <property type="entry name" value="NTF2-like_dom_sf"/>
</dbReference>
<protein>
    <recommendedName>
        <fullName evidence="1">YchJ-like middle NTF2-like domain-containing protein</fullName>
    </recommendedName>
</protein>
<accession>A0A410H3L0</accession>
<name>A0A410H3L0_9GAMM</name>
<sequence length="132" mass="14986">MSESLCPCGSKKPYAECCQPFHQGEAFPATAEQLMRSRYSAYALHLKDYLLQTWDKTTRPGDFSFESGLKWRKLRIVKTKQGGAQDGKGMVAFRAEYELDTESGVEKGVMTEKSQFRRDDEGHWVYVSGDVS</sequence>